<comment type="caution">
    <text evidence="2">The sequence shown here is derived from an EMBL/GenBank/DDBJ whole genome shotgun (WGS) entry which is preliminary data.</text>
</comment>
<reference evidence="2" key="1">
    <citation type="submission" date="2023-11" db="EMBL/GenBank/DDBJ databases">
        <authorList>
            <person name="De Vega J J."/>
            <person name="De Vega J J."/>
        </authorList>
    </citation>
    <scope>NUCLEOTIDE SEQUENCE</scope>
</reference>
<evidence type="ECO:0000313" key="1">
    <source>
        <dbReference type="EMBL" id="CAK5267380.1"/>
    </source>
</evidence>
<dbReference type="EMBL" id="CAVNYO010000121">
    <property type="protein sequence ID" value="CAK5267380.1"/>
    <property type="molecule type" value="Genomic_DNA"/>
</dbReference>
<name>A0AAD2HX68_9AGAR</name>
<gene>
    <name evidence="2" type="ORF">MYCIT1_LOCUS36034</name>
    <name evidence="1" type="ORF">MYCIT1_LOCUS9837</name>
</gene>
<sequence>MLNKMGPKTELFKGDGMAEKANIWLRQREQMWKFDAKDNKKRWRFERALYPGSPAEVWYKTLPATDKADWLQITIAFKKK</sequence>
<accession>A0AAD2HX68</accession>
<dbReference type="Proteomes" id="UP001295794">
    <property type="component" value="Unassembled WGS sequence"/>
</dbReference>
<organism evidence="2 3">
    <name type="scientific">Mycena citricolor</name>
    <dbReference type="NCBI Taxonomy" id="2018698"/>
    <lineage>
        <taxon>Eukaryota</taxon>
        <taxon>Fungi</taxon>
        <taxon>Dikarya</taxon>
        <taxon>Basidiomycota</taxon>
        <taxon>Agaricomycotina</taxon>
        <taxon>Agaricomycetes</taxon>
        <taxon>Agaricomycetidae</taxon>
        <taxon>Agaricales</taxon>
        <taxon>Marasmiineae</taxon>
        <taxon>Mycenaceae</taxon>
        <taxon>Mycena</taxon>
    </lineage>
</organism>
<evidence type="ECO:0000313" key="2">
    <source>
        <dbReference type="EMBL" id="CAK5283485.1"/>
    </source>
</evidence>
<evidence type="ECO:0000313" key="3">
    <source>
        <dbReference type="Proteomes" id="UP001295794"/>
    </source>
</evidence>
<proteinExistence type="predicted"/>
<dbReference type="AlphaFoldDB" id="A0AAD2HX68"/>
<protein>
    <submittedName>
        <fullName evidence="2">Uncharacterized protein</fullName>
    </submittedName>
</protein>
<dbReference type="EMBL" id="CAVNYO010000466">
    <property type="protein sequence ID" value="CAK5283485.1"/>
    <property type="molecule type" value="Genomic_DNA"/>
</dbReference>
<keyword evidence="3" id="KW-1185">Reference proteome</keyword>